<dbReference type="InterPro" id="IPR003890">
    <property type="entry name" value="MIF4G-like_typ-3"/>
</dbReference>
<keyword evidence="15" id="KW-1185">Reference proteome</keyword>
<evidence type="ECO:0000313" key="14">
    <source>
        <dbReference type="EMBL" id="KAJ8046445.1"/>
    </source>
</evidence>
<dbReference type="PANTHER" id="PTHR12839">
    <property type="entry name" value="NONSENSE-MEDIATED MRNA DECAY PROTEIN 2 UP-FRAMESHIFT SUPPRESSOR 2"/>
    <property type="match status" value="1"/>
</dbReference>
<comment type="caution">
    <text evidence="14">The sequence shown here is derived from an EMBL/GenBank/DDBJ whole genome shotgun (WGS) entry which is preliminary data.</text>
</comment>
<evidence type="ECO:0000256" key="1">
    <source>
        <dbReference type="ARBA" id="ARBA00004556"/>
    </source>
</evidence>
<name>A0A9Q1CKM6_HOLLE</name>
<feature type="region of interest" description="Disordered" evidence="12">
    <location>
        <begin position="532"/>
        <end position="595"/>
    </location>
</feature>
<protein>
    <recommendedName>
        <fullName evidence="9">Regulator of nonsense transcripts 2</fullName>
    </recommendedName>
    <alternativeName>
        <fullName evidence="10">Up-frameshift suppressor 2 homolog</fullName>
    </alternativeName>
</protein>
<dbReference type="OrthoDB" id="27832at2759"/>
<evidence type="ECO:0000256" key="11">
    <source>
        <dbReference type="SAM" id="Coils"/>
    </source>
</evidence>
<feature type="domain" description="MIF4G" evidence="13">
    <location>
        <begin position="180"/>
        <end position="384"/>
    </location>
</feature>
<dbReference type="InterPro" id="IPR007193">
    <property type="entry name" value="Upf2/Nmd2_C"/>
</dbReference>
<evidence type="ECO:0000256" key="5">
    <source>
        <dbReference type="ARBA" id="ARBA00022884"/>
    </source>
</evidence>
<dbReference type="GO" id="GO:0005829">
    <property type="term" value="C:cytosol"/>
    <property type="evidence" value="ECO:0007669"/>
    <property type="project" value="UniProtKB-ARBA"/>
</dbReference>
<dbReference type="Gene3D" id="1.25.40.180">
    <property type="match status" value="3"/>
</dbReference>
<evidence type="ECO:0000256" key="7">
    <source>
        <dbReference type="ARBA" id="ARBA00023161"/>
    </source>
</evidence>
<gene>
    <name evidence="14" type="ORF">HOLleu_05117</name>
</gene>
<feature type="compositionally biased region" description="Basic and acidic residues" evidence="12">
    <location>
        <begin position="40"/>
        <end position="140"/>
    </location>
</feature>
<feature type="compositionally biased region" description="Acidic residues" evidence="12">
    <location>
        <begin position="560"/>
        <end position="590"/>
    </location>
</feature>
<dbReference type="Pfam" id="PF02854">
    <property type="entry name" value="MIF4G"/>
    <property type="match status" value="3"/>
</dbReference>
<feature type="compositionally biased region" description="Polar residues" evidence="12">
    <location>
        <begin position="29"/>
        <end position="38"/>
    </location>
</feature>
<keyword evidence="5" id="KW-0694">RNA-binding</keyword>
<feature type="coiled-coil region" evidence="11">
    <location>
        <begin position="1256"/>
        <end position="1286"/>
    </location>
</feature>
<evidence type="ECO:0000313" key="15">
    <source>
        <dbReference type="Proteomes" id="UP001152320"/>
    </source>
</evidence>
<feature type="compositionally biased region" description="Polar residues" evidence="12">
    <location>
        <begin position="1118"/>
        <end position="1127"/>
    </location>
</feature>
<dbReference type="PANTHER" id="PTHR12839:SF7">
    <property type="entry name" value="REGULATOR OF NONSENSE TRANSCRIPTS 2"/>
    <property type="match status" value="1"/>
</dbReference>
<keyword evidence="3" id="KW-0597">Phosphoprotein</keyword>
<dbReference type="FunFam" id="1.25.40.180:FF:000023">
    <property type="entry name" value="regulator of nonsense transcripts 2 isoform X1"/>
    <property type="match status" value="1"/>
</dbReference>
<sequence length="1334" mass="154786">MKEEKSKGTKNDQATDSKTKKGTERESKNASNGTTSKSNRGREDTSEREARKDHRTDTKKGDERKKILTKEEQEKLEQEKRRINEEERKKREEDRKKREEERKRKEEEAKIEAEKKKEEEQKRLEEEAKMREEEEKKNAEDMYKEAFERKETKMALRNKNINAADNRPDEEFFVRKDSSLKKNTAFVKKLKTLTEAQRDSLSKEFESLNLTKYISEAATSIAEAKIKMVDVYCAIHMASLMHQRYQEFAPQLLDAMQRTLPVLMKKDEKDKNNVTFDPRIRLQLRLLAELIIHGIFTEKEGLIILNNALSTVLKSDKENHSNLSIIISFTKYCGEDFAGIISRKNKLLAEKFGYELPKSEVFSPQLKTAYNNLLKDHFAVLAKHVKDEHKALKNLERQSRKILQTKGELSTERRKTLEETQSAFQKLLMNASNFADLIDMDMPDLPKTVVDEDDLLTIDFLHPEKSLADFDFEHSLWEDEDTRTFHENLIDLRTMVPAILFKNCAKLKTPEETSTAEDMKKLEEDLKMMEITEGSETESQASKDATQGDEDNPSSVEGDLVVEEVEPEPEEEQVEDDEDDTEQEETEEGETNTSVSMKVMLDAFLQKLPTCINRDFIDKAAVEFCMNLNTKSNRKRLVQCLVDVPRQRLDLLPFYSRLVATLHSCMPDIATSLAEKLKLNFRYHLRKKDQMHIESKIKTVRFIGELTKFKMFQKVETLVCLKSLLQDFRHHNIDMACAMLETCGRFLYRSPESHLRIKILLEMMMRKKSRMPLDDRHNTMIENSFYYCNPPEVQKAERKIRPPIHEYIRKLLFKDLSKTTVEKVLKQMRKLDWKNLEVKHYAMKCLSSVWNIKYGNIHCMANLVAGLVSYYDNVGIFVVDAALEDIRAGMEINHPKFNQRRVSMVKFLGELYNYRMVESTVIFKILYSFIRFGVSLDANNPTPYDPPDHLFRIRLVCTLLDTCGHFFDRGNSKKRLDCFLIYFQQYYFFKKSLPVFEPDTRPFPLDCDNAVLDTVESLRPKLKFYASIEEANQAVADLERDCLQKISQTLSAEQLAQLQLKMNLSSPGDPNLPTIIEGEENEEDRRPNVGFSSMLEEEEEEDSDSVMEVDADGDAFNSAPNSQSQLTGDEEPFDGMDIAEDDLALESAGETEEDDHMTLLEAVPKLISCEEDDEFSSEYDKIMAETYQRTVETAKVPQMDIGVPVLHKPTHKKLTFNSMQPLPEEAKSTMNFTLMTKRGNKQQLKAFEVPLDSSLVTNLKNREEAEQAEKQRLKKLTLDINERQEEEDYQEMLATMQRPATTVIPRDVPKPKFNHPKGAPDVNDIFNAKGNRRW</sequence>
<keyword evidence="2" id="KW-0963">Cytoplasm</keyword>
<evidence type="ECO:0000259" key="13">
    <source>
        <dbReference type="SMART" id="SM00543"/>
    </source>
</evidence>
<reference evidence="14" key="1">
    <citation type="submission" date="2021-10" db="EMBL/GenBank/DDBJ databases">
        <title>Tropical sea cucumber genome reveals ecological adaptation and Cuvierian tubules defense mechanism.</title>
        <authorList>
            <person name="Chen T."/>
        </authorList>
    </citation>
    <scope>NUCLEOTIDE SEQUENCE</scope>
    <source>
        <strain evidence="14">Nanhai2018</strain>
        <tissue evidence="14">Muscle</tissue>
    </source>
</reference>
<evidence type="ECO:0000256" key="4">
    <source>
        <dbReference type="ARBA" id="ARBA00022737"/>
    </source>
</evidence>
<dbReference type="FunFam" id="1.25.40.180:FF:000015">
    <property type="entry name" value="regulator of nonsense transcripts 2 isoform X1"/>
    <property type="match status" value="1"/>
</dbReference>
<evidence type="ECO:0000256" key="12">
    <source>
        <dbReference type="SAM" id="MobiDB-lite"/>
    </source>
</evidence>
<keyword evidence="4" id="KW-0677">Repeat</keyword>
<feature type="compositionally biased region" description="Basic and acidic residues" evidence="12">
    <location>
        <begin position="1"/>
        <end position="28"/>
    </location>
</feature>
<keyword evidence="7" id="KW-0866">Nonsense-mediated mRNA decay</keyword>
<feature type="domain" description="MIF4G" evidence="13">
    <location>
        <begin position="602"/>
        <end position="791"/>
    </location>
</feature>
<feature type="region of interest" description="Disordered" evidence="12">
    <location>
        <begin position="1300"/>
        <end position="1334"/>
    </location>
</feature>
<dbReference type="Gene3D" id="4.10.80.160">
    <property type="match status" value="1"/>
</dbReference>
<dbReference type="GO" id="GO:0048471">
    <property type="term" value="C:perinuclear region of cytoplasm"/>
    <property type="evidence" value="ECO:0007669"/>
    <property type="project" value="UniProtKB-SubCell"/>
</dbReference>
<dbReference type="SMART" id="SM00543">
    <property type="entry name" value="MIF4G"/>
    <property type="match status" value="3"/>
</dbReference>
<dbReference type="GO" id="GO:0000184">
    <property type="term" value="P:nuclear-transcribed mRNA catabolic process, nonsense-mediated decay"/>
    <property type="evidence" value="ECO:0007669"/>
    <property type="project" value="UniProtKB-KW"/>
</dbReference>
<evidence type="ECO:0000256" key="2">
    <source>
        <dbReference type="ARBA" id="ARBA00022490"/>
    </source>
</evidence>
<dbReference type="EMBL" id="JAIZAY010000002">
    <property type="protein sequence ID" value="KAJ8046445.1"/>
    <property type="molecule type" value="Genomic_DNA"/>
</dbReference>
<dbReference type="FunFam" id="1.25.40.180:FF:000014">
    <property type="entry name" value="Putative regulator of nonsense transcripts 2"/>
    <property type="match status" value="1"/>
</dbReference>
<dbReference type="Pfam" id="PF04050">
    <property type="entry name" value="Upf2"/>
    <property type="match status" value="1"/>
</dbReference>
<evidence type="ECO:0000256" key="8">
    <source>
        <dbReference type="ARBA" id="ARBA00059351"/>
    </source>
</evidence>
<comment type="function">
    <text evidence="8">Involved in nonsense-mediated decay (NMD) of mRNAs containing premature stop codons by associating with the nuclear exon junction complex (EJC). Recruited by UPF3B associated with the EJC core at the cytoplasmic side of the nuclear envelope and the subsequent formation of an UPF1-UPF2-UPF3 surveillance complex (including UPF1 bound to release factors at the stalled ribosome) is believed to activate NMD. In cooperation with UPF3B stimulates both ATPase and RNA helicase activities of UPF1. Binds spliced mRNA.</text>
</comment>
<feature type="region of interest" description="Disordered" evidence="12">
    <location>
        <begin position="1"/>
        <end position="140"/>
    </location>
</feature>
<dbReference type="SUPFAM" id="SSF48371">
    <property type="entry name" value="ARM repeat"/>
    <property type="match status" value="3"/>
</dbReference>
<organism evidence="14 15">
    <name type="scientific">Holothuria leucospilota</name>
    <name type="common">Black long sea cucumber</name>
    <name type="synonym">Mertensiothuria leucospilota</name>
    <dbReference type="NCBI Taxonomy" id="206669"/>
    <lineage>
        <taxon>Eukaryota</taxon>
        <taxon>Metazoa</taxon>
        <taxon>Echinodermata</taxon>
        <taxon>Eleutherozoa</taxon>
        <taxon>Echinozoa</taxon>
        <taxon>Holothuroidea</taxon>
        <taxon>Aspidochirotacea</taxon>
        <taxon>Aspidochirotida</taxon>
        <taxon>Holothuriidae</taxon>
        <taxon>Holothuria</taxon>
    </lineage>
</organism>
<evidence type="ECO:0000256" key="6">
    <source>
        <dbReference type="ARBA" id="ARBA00023054"/>
    </source>
</evidence>
<dbReference type="InterPro" id="IPR039762">
    <property type="entry name" value="Nmd2/UPF2"/>
</dbReference>
<dbReference type="GO" id="GO:0003723">
    <property type="term" value="F:RNA binding"/>
    <property type="evidence" value="ECO:0007669"/>
    <property type="project" value="UniProtKB-KW"/>
</dbReference>
<comment type="subcellular location">
    <subcellularLocation>
        <location evidence="1">Cytoplasm</location>
        <location evidence="1">Perinuclear region</location>
    </subcellularLocation>
</comment>
<dbReference type="GO" id="GO:0035145">
    <property type="term" value="C:exon-exon junction complex"/>
    <property type="evidence" value="ECO:0007669"/>
    <property type="project" value="TreeGrafter"/>
</dbReference>
<proteinExistence type="predicted"/>
<feature type="domain" description="MIF4G" evidence="13">
    <location>
        <begin position="806"/>
        <end position="1021"/>
    </location>
</feature>
<dbReference type="InterPro" id="IPR016024">
    <property type="entry name" value="ARM-type_fold"/>
</dbReference>
<feature type="region of interest" description="Disordered" evidence="12">
    <location>
        <begin position="1063"/>
        <end position="1135"/>
    </location>
</feature>
<keyword evidence="6 11" id="KW-0175">Coiled coil</keyword>
<evidence type="ECO:0000256" key="10">
    <source>
        <dbReference type="ARBA" id="ARBA00080859"/>
    </source>
</evidence>
<evidence type="ECO:0000256" key="9">
    <source>
        <dbReference type="ARBA" id="ARBA00068726"/>
    </source>
</evidence>
<accession>A0A9Q1CKM6</accession>
<evidence type="ECO:0000256" key="3">
    <source>
        <dbReference type="ARBA" id="ARBA00022553"/>
    </source>
</evidence>
<feature type="compositionally biased region" description="Acidic residues" evidence="12">
    <location>
        <begin position="1095"/>
        <end position="1113"/>
    </location>
</feature>
<dbReference type="Proteomes" id="UP001152320">
    <property type="component" value="Chromosome 2"/>
</dbReference>